<name>A0A6H5HLK3_9HEMI</name>
<evidence type="ECO:0000256" key="1">
    <source>
        <dbReference type="SAM" id="MobiDB-lite"/>
    </source>
</evidence>
<protein>
    <submittedName>
        <fullName evidence="2">Uncharacterized protein</fullName>
    </submittedName>
</protein>
<dbReference type="Proteomes" id="UP000479000">
    <property type="component" value="Unassembled WGS sequence"/>
</dbReference>
<feature type="region of interest" description="Disordered" evidence="1">
    <location>
        <begin position="29"/>
        <end position="50"/>
    </location>
</feature>
<gene>
    <name evidence="2" type="ORF">NTEN_LOCUS22894</name>
</gene>
<proteinExistence type="predicted"/>
<dbReference type="EMBL" id="CADCXU010033874">
    <property type="protein sequence ID" value="CAB0019182.1"/>
    <property type="molecule type" value="Genomic_DNA"/>
</dbReference>
<evidence type="ECO:0000313" key="3">
    <source>
        <dbReference type="Proteomes" id="UP000479000"/>
    </source>
</evidence>
<accession>A0A6H5HLK3</accession>
<feature type="non-terminal residue" evidence="2">
    <location>
        <position position="85"/>
    </location>
</feature>
<dbReference type="AlphaFoldDB" id="A0A6H5HLK3"/>
<reference evidence="2 3" key="1">
    <citation type="submission" date="2020-02" db="EMBL/GenBank/DDBJ databases">
        <authorList>
            <person name="Ferguson B K."/>
        </authorList>
    </citation>
    <scope>NUCLEOTIDE SEQUENCE [LARGE SCALE GENOMIC DNA]</scope>
</reference>
<keyword evidence="3" id="KW-1185">Reference proteome</keyword>
<sequence length="85" mass="9041">MASESVKFAVYPVFATSQAAAITRLANPSAGTRSATLKPSPWMVRKTPRPAPATNAVMPLFTLSTQPGIGSFNVPITVNKCHRRA</sequence>
<organism evidence="2 3">
    <name type="scientific">Nesidiocoris tenuis</name>
    <dbReference type="NCBI Taxonomy" id="355587"/>
    <lineage>
        <taxon>Eukaryota</taxon>
        <taxon>Metazoa</taxon>
        <taxon>Ecdysozoa</taxon>
        <taxon>Arthropoda</taxon>
        <taxon>Hexapoda</taxon>
        <taxon>Insecta</taxon>
        <taxon>Pterygota</taxon>
        <taxon>Neoptera</taxon>
        <taxon>Paraneoptera</taxon>
        <taxon>Hemiptera</taxon>
        <taxon>Heteroptera</taxon>
        <taxon>Panheteroptera</taxon>
        <taxon>Cimicomorpha</taxon>
        <taxon>Miridae</taxon>
        <taxon>Dicyphina</taxon>
        <taxon>Nesidiocoris</taxon>
    </lineage>
</organism>
<evidence type="ECO:0000313" key="2">
    <source>
        <dbReference type="EMBL" id="CAB0019182.1"/>
    </source>
</evidence>